<name>A0AAD7ECC8_9AGAR</name>
<gene>
    <name evidence="2" type="ORF">DFH08DRAFT_1087786</name>
</gene>
<dbReference type="EMBL" id="JARIHO010000074">
    <property type="protein sequence ID" value="KAJ7311760.1"/>
    <property type="molecule type" value="Genomic_DNA"/>
</dbReference>
<sequence>MPARSQSQSFNSPRGHANWNLPDSAGPHSPRSTASLTNSDSNVLRSASSLHLLRPPPAPRMRNIPLPHEWADRTAPPVVPYYQEPFPIDLRSDLDLEHLTRALGNYSIPPGSTIHIMPTARDRNLLQLASGDTPATPVTIVRRLCRTIRRPLSLRVYQSELSPETQQAVYRAFLARGGSRGRKIWQDFLNGNQHPDGPKGELLLHGHLLLWGFRQDGQHQWIVDVDVERHRAPSTPRIINYSY</sequence>
<evidence type="ECO:0000313" key="3">
    <source>
        <dbReference type="Proteomes" id="UP001218218"/>
    </source>
</evidence>
<reference evidence="2" key="1">
    <citation type="submission" date="2023-03" db="EMBL/GenBank/DDBJ databases">
        <title>Massive genome expansion in bonnet fungi (Mycena s.s.) driven by repeated elements and novel gene families across ecological guilds.</title>
        <authorList>
            <consortium name="Lawrence Berkeley National Laboratory"/>
            <person name="Harder C.B."/>
            <person name="Miyauchi S."/>
            <person name="Viragh M."/>
            <person name="Kuo A."/>
            <person name="Thoen E."/>
            <person name="Andreopoulos B."/>
            <person name="Lu D."/>
            <person name="Skrede I."/>
            <person name="Drula E."/>
            <person name="Henrissat B."/>
            <person name="Morin E."/>
            <person name="Kohler A."/>
            <person name="Barry K."/>
            <person name="LaButti K."/>
            <person name="Morin E."/>
            <person name="Salamov A."/>
            <person name="Lipzen A."/>
            <person name="Mereny Z."/>
            <person name="Hegedus B."/>
            <person name="Baldrian P."/>
            <person name="Stursova M."/>
            <person name="Weitz H."/>
            <person name="Taylor A."/>
            <person name="Grigoriev I.V."/>
            <person name="Nagy L.G."/>
            <person name="Martin F."/>
            <person name="Kauserud H."/>
        </authorList>
    </citation>
    <scope>NUCLEOTIDE SEQUENCE</scope>
    <source>
        <strain evidence="2">CBHHK002</strain>
    </source>
</reference>
<accession>A0AAD7ECC8</accession>
<comment type="caution">
    <text evidence="2">The sequence shown here is derived from an EMBL/GenBank/DDBJ whole genome shotgun (WGS) entry which is preliminary data.</text>
</comment>
<keyword evidence="3" id="KW-1185">Reference proteome</keyword>
<proteinExistence type="predicted"/>
<feature type="region of interest" description="Disordered" evidence="1">
    <location>
        <begin position="1"/>
        <end position="43"/>
    </location>
</feature>
<evidence type="ECO:0000313" key="2">
    <source>
        <dbReference type="EMBL" id="KAJ7311760.1"/>
    </source>
</evidence>
<dbReference type="AlphaFoldDB" id="A0AAD7ECC8"/>
<protein>
    <submittedName>
        <fullName evidence="2">Uncharacterized protein</fullName>
    </submittedName>
</protein>
<dbReference type="Proteomes" id="UP001218218">
    <property type="component" value="Unassembled WGS sequence"/>
</dbReference>
<organism evidence="2 3">
    <name type="scientific">Mycena albidolilacea</name>
    <dbReference type="NCBI Taxonomy" id="1033008"/>
    <lineage>
        <taxon>Eukaryota</taxon>
        <taxon>Fungi</taxon>
        <taxon>Dikarya</taxon>
        <taxon>Basidiomycota</taxon>
        <taxon>Agaricomycotina</taxon>
        <taxon>Agaricomycetes</taxon>
        <taxon>Agaricomycetidae</taxon>
        <taxon>Agaricales</taxon>
        <taxon>Marasmiineae</taxon>
        <taxon>Mycenaceae</taxon>
        <taxon>Mycena</taxon>
    </lineage>
</organism>
<feature type="compositionally biased region" description="Polar residues" evidence="1">
    <location>
        <begin position="30"/>
        <end position="43"/>
    </location>
</feature>
<feature type="compositionally biased region" description="Polar residues" evidence="1">
    <location>
        <begin position="1"/>
        <end position="12"/>
    </location>
</feature>
<evidence type="ECO:0000256" key="1">
    <source>
        <dbReference type="SAM" id="MobiDB-lite"/>
    </source>
</evidence>